<keyword evidence="4" id="KW-1185">Reference proteome</keyword>
<evidence type="ECO:0000313" key="3">
    <source>
        <dbReference type="EMBL" id="KRO15125.1"/>
    </source>
</evidence>
<protein>
    <recommendedName>
        <fullName evidence="5">Dehydrogenase</fullName>
    </recommendedName>
</protein>
<comment type="similarity">
    <text evidence="1">Belongs to the short-chain dehydrogenases/reductases (SDR) family.</text>
</comment>
<evidence type="ECO:0000256" key="1">
    <source>
        <dbReference type="ARBA" id="ARBA00006484"/>
    </source>
</evidence>
<dbReference type="Gene3D" id="3.40.50.720">
    <property type="entry name" value="NAD(P)-binding Rossmann-like Domain"/>
    <property type="match status" value="1"/>
</dbReference>
<dbReference type="PRINTS" id="PR00081">
    <property type="entry name" value="GDHRDH"/>
</dbReference>
<gene>
    <name evidence="3" type="ORF">IV56_GL000213</name>
</gene>
<proteinExistence type="inferred from homology"/>
<reference evidence="3 4" key="1">
    <citation type="journal article" date="2015" name="Genome Announc.">
        <title>Expanding the biotechnology potential of lactobacilli through comparative genomics of 213 strains and associated genera.</title>
        <authorList>
            <person name="Sun Z."/>
            <person name="Harris H.M."/>
            <person name="McCann A."/>
            <person name="Guo C."/>
            <person name="Argimon S."/>
            <person name="Zhang W."/>
            <person name="Yang X."/>
            <person name="Jeffery I.B."/>
            <person name="Cooney J.C."/>
            <person name="Kagawa T.F."/>
            <person name="Liu W."/>
            <person name="Song Y."/>
            <person name="Salvetti E."/>
            <person name="Wrobel A."/>
            <person name="Rasinkangas P."/>
            <person name="Parkhill J."/>
            <person name="Rea M.C."/>
            <person name="O'Sullivan O."/>
            <person name="Ritari J."/>
            <person name="Douillard F.P."/>
            <person name="Paul Ross R."/>
            <person name="Yang R."/>
            <person name="Briner A.E."/>
            <person name="Felis G.E."/>
            <person name="de Vos W.M."/>
            <person name="Barrangou R."/>
            <person name="Klaenhammer T.R."/>
            <person name="Caufield P.W."/>
            <person name="Cui Y."/>
            <person name="Zhang H."/>
            <person name="O'Toole P.W."/>
        </authorList>
    </citation>
    <scope>NUCLEOTIDE SEQUENCE [LARGE SCALE GENOMIC DNA]</scope>
    <source>
        <strain evidence="3 4">DSM 24301</strain>
    </source>
</reference>
<evidence type="ECO:0000313" key="4">
    <source>
        <dbReference type="Proteomes" id="UP000050969"/>
    </source>
</evidence>
<dbReference type="InterPro" id="IPR020904">
    <property type="entry name" value="Sc_DH/Rdtase_CS"/>
</dbReference>
<dbReference type="InterPro" id="IPR036291">
    <property type="entry name" value="NAD(P)-bd_dom_sf"/>
</dbReference>
<dbReference type="Proteomes" id="UP000050969">
    <property type="component" value="Unassembled WGS sequence"/>
</dbReference>
<name>A0A0R2MN61_9LACO</name>
<dbReference type="RefSeq" id="WP_056993366.1">
    <property type="nucleotide sequence ID" value="NZ_JQCE01000075.1"/>
</dbReference>
<organism evidence="3 4">
    <name type="scientific">Lacticaseibacillus saniviri JCM 17471 = DSM 24301</name>
    <dbReference type="NCBI Taxonomy" id="1293598"/>
    <lineage>
        <taxon>Bacteria</taxon>
        <taxon>Bacillati</taxon>
        <taxon>Bacillota</taxon>
        <taxon>Bacilli</taxon>
        <taxon>Lactobacillales</taxon>
        <taxon>Lactobacillaceae</taxon>
        <taxon>Lacticaseibacillus</taxon>
    </lineage>
</organism>
<sequence>MTQKTIIITGGNSGLGYQTAKNIAIAKPEWTIVIASRNNERMSQAVERLKAETNNRNIYGIRIDVSSLQSVREFVNHFKNAELPPLYGIVANAGAQFTEEVITEDGFEGTFATNYLGHFLLIQLLLPLIADNGRIIMVSSDTHDPAVKTMMPAPVYTDPSILADQKMSYEMLRKYSAFKRSGIRYTTSKLAIIYFVHELSRKLIEAGRNDIVVDSFNPGLMVGNGSNLARDYNPVVKYMWNHMAFIIPHLHYFDKHTIRSVTISGRDLAELMLTSSNAVQSGQYWDGDRMIPSSPESYNRDREARLWQWSLKVTNLREW</sequence>
<dbReference type="EMBL" id="JQCE01000075">
    <property type="protein sequence ID" value="KRO15125.1"/>
    <property type="molecule type" value="Genomic_DNA"/>
</dbReference>
<dbReference type="AlphaFoldDB" id="A0A0R2MN61"/>
<dbReference type="PROSITE" id="PS00061">
    <property type="entry name" value="ADH_SHORT"/>
    <property type="match status" value="1"/>
</dbReference>
<dbReference type="GO" id="GO:0016491">
    <property type="term" value="F:oxidoreductase activity"/>
    <property type="evidence" value="ECO:0007669"/>
    <property type="project" value="UniProtKB-KW"/>
</dbReference>
<dbReference type="PATRIC" id="fig|1293598.4.peg.227"/>
<accession>A0A0R2MN61</accession>
<dbReference type="PANTHER" id="PTHR24320:SF152">
    <property type="entry name" value="SHORT-CHAIN DEHYDROGENASE_REDUCTASE FAMILY PROTEIN"/>
    <property type="match status" value="1"/>
</dbReference>
<dbReference type="SUPFAM" id="SSF51735">
    <property type="entry name" value="NAD(P)-binding Rossmann-fold domains"/>
    <property type="match status" value="1"/>
</dbReference>
<dbReference type="STRING" id="1293598.IV56_GL000213"/>
<comment type="caution">
    <text evidence="3">The sequence shown here is derived from an EMBL/GenBank/DDBJ whole genome shotgun (WGS) entry which is preliminary data.</text>
</comment>
<dbReference type="Pfam" id="PF00106">
    <property type="entry name" value="adh_short"/>
    <property type="match status" value="1"/>
</dbReference>
<dbReference type="InterPro" id="IPR002347">
    <property type="entry name" value="SDR_fam"/>
</dbReference>
<evidence type="ECO:0008006" key="5">
    <source>
        <dbReference type="Google" id="ProtNLM"/>
    </source>
</evidence>
<evidence type="ECO:0000256" key="2">
    <source>
        <dbReference type="ARBA" id="ARBA00023002"/>
    </source>
</evidence>
<keyword evidence="2" id="KW-0560">Oxidoreductase</keyword>
<dbReference type="PANTHER" id="PTHR24320">
    <property type="entry name" value="RETINOL DEHYDROGENASE"/>
    <property type="match status" value="1"/>
</dbReference>